<keyword evidence="4" id="KW-0238">DNA-binding</keyword>
<dbReference type="CDD" id="cd08417">
    <property type="entry name" value="PBP2_Nitroaromatics_like"/>
    <property type="match status" value="1"/>
</dbReference>
<reference evidence="8" key="1">
    <citation type="journal article" date="2019" name="Int. J. Syst. Evol. Microbiol.">
        <title>The Global Catalogue of Microorganisms (GCM) 10K type strain sequencing project: providing services to taxonomists for standard genome sequencing and annotation.</title>
        <authorList>
            <consortium name="The Broad Institute Genomics Platform"/>
            <consortium name="The Broad Institute Genome Sequencing Center for Infectious Disease"/>
            <person name="Wu L."/>
            <person name="Ma J."/>
        </authorList>
    </citation>
    <scope>NUCLEOTIDE SEQUENCE [LARGE SCALE GENOMIC DNA]</scope>
    <source>
        <strain evidence="8">CGMCC 1.16225</strain>
    </source>
</reference>
<dbReference type="EMBL" id="JBHUGZ010000017">
    <property type="protein sequence ID" value="MFD1985782.1"/>
    <property type="molecule type" value="Genomic_DNA"/>
</dbReference>
<dbReference type="Gene3D" id="3.40.190.10">
    <property type="entry name" value="Periplasmic binding protein-like II"/>
    <property type="match status" value="2"/>
</dbReference>
<keyword evidence="3" id="KW-0805">Transcription regulation</keyword>
<sequence>MRLDLNLIAVLEAIMLERNVTRAAVSLSMSQPAVSNALRRARKLTKDQLFLKTATGVQPTSRMVAMWPDLHHSLTVIRASFAPDDFDPGSDATSFRVAVTDSLAMEGVSAITLKLQATSPRARVSFAIHTHEGSLEGIDRGTLDCAVGMFASLPRDVHVQSLRTDRYVCVMRSGHELAQSLTLDQFTAAAHVLATPSGLELGLVDGWLGLKGRARTIVAVVNHFADALRIVSRSDLLTCVPLGFFNGPWRSIAAEHRLVVRDLPFETEKLLYKLIWHERLQTHPAHQWFRSLVGDVCGSQFDGSSIEDAAPAAQT</sequence>
<dbReference type="Pfam" id="PF03466">
    <property type="entry name" value="LysR_substrate"/>
    <property type="match status" value="1"/>
</dbReference>
<organism evidence="7 8">
    <name type="scientific">Mesorhizobium newzealandense</name>
    <dbReference type="NCBI Taxonomy" id="1300302"/>
    <lineage>
        <taxon>Bacteria</taxon>
        <taxon>Pseudomonadati</taxon>
        <taxon>Pseudomonadota</taxon>
        <taxon>Alphaproteobacteria</taxon>
        <taxon>Hyphomicrobiales</taxon>
        <taxon>Phyllobacteriaceae</taxon>
        <taxon>Mesorhizobium</taxon>
    </lineage>
</organism>
<dbReference type="SUPFAM" id="SSF53850">
    <property type="entry name" value="Periplasmic binding protein-like II"/>
    <property type="match status" value="1"/>
</dbReference>
<name>A0ABW4UH22_9HYPH</name>
<evidence type="ECO:0000256" key="5">
    <source>
        <dbReference type="ARBA" id="ARBA00023163"/>
    </source>
</evidence>
<evidence type="ECO:0000259" key="6">
    <source>
        <dbReference type="PROSITE" id="PS50931"/>
    </source>
</evidence>
<dbReference type="InterPro" id="IPR036388">
    <property type="entry name" value="WH-like_DNA-bd_sf"/>
</dbReference>
<dbReference type="PANTHER" id="PTHR30118:SF15">
    <property type="entry name" value="TRANSCRIPTIONAL REGULATORY PROTEIN"/>
    <property type="match status" value="1"/>
</dbReference>
<dbReference type="InterPro" id="IPR000847">
    <property type="entry name" value="LysR_HTH_N"/>
</dbReference>
<keyword evidence="8" id="KW-1185">Reference proteome</keyword>
<dbReference type="InterPro" id="IPR037402">
    <property type="entry name" value="YidZ_PBP2"/>
</dbReference>
<accession>A0ABW4UH22</accession>
<evidence type="ECO:0000313" key="7">
    <source>
        <dbReference type="EMBL" id="MFD1985782.1"/>
    </source>
</evidence>
<dbReference type="PROSITE" id="PS50931">
    <property type="entry name" value="HTH_LYSR"/>
    <property type="match status" value="1"/>
</dbReference>
<dbReference type="RefSeq" id="WP_379102375.1">
    <property type="nucleotide sequence ID" value="NZ_JBHUGZ010000017.1"/>
</dbReference>
<dbReference type="Pfam" id="PF00126">
    <property type="entry name" value="HTH_1"/>
    <property type="match status" value="1"/>
</dbReference>
<gene>
    <name evidence="7" type="ORF">ACFSOZ_25375</name>
</gene>
<dbReference type="InterPro" id="IPR050389">
    <property type="entry name" value="LysR-type_TF"/>
</dbReference>
<keyword evidence="2" id="KW-0536">Nodulation</keyword>
<evidence type="ECO:0000256" key="1">
    <source>
        <dbReference type="ARBA" id="ARBA00009437"/>
    </source>
</evidence>
<protein>
    <submittedName>
        <fullName evidence="7">LysR family transcriptional regulator</fullName>
    </submittedName>
</protein>
<dbReference type="InterPro" id="IPR036390">
    <property type="entry name" value="WH_DNA-bd_sf"/>
</dbReference>
<feature type="domain" description="HTH lysR-type" evidence="6">
    <location>
        <begin position="3"/>
        <end position="60"/>
    </location>
</feature>
<keyword evidence="5" id="KW-0804">Transcription</keyword>
<comment type="similarity">
    <text evidence="1">Belongs to the LysR transcriptional regulatory family.</text>
</comment>
<evidence type="ECO:0000256" key="3">
    <source>
        <dbReference type="ARBA" id="ARBA00023015"/>
    </source>
</evidence>
<dbReference type="Gene3D" id="1.10.10.10">
    <property type="entry name" value="Winged helix-like DNA-binding domain superfamily/Winged helix DNA-binding domain"/>
    <property type="match status" value="1"/>
</dbReference>
<dbReference type="InterPro" id="IPR005119">
    <property type="entry name" value="LysR_subst-bd"/>
</dbReference>
<dbReference type="SUPFAM" id="SSF46785">
    <property type="entry name" value="Winged helix' DNA-binding domain"/>
    <property type="match status" value="1"/>
</dbReference>
<dbReference type="Proteomes" id="UP001597405">
    <property type="component" value="Unassembled WGS sequence"/>
</dbReference>
<proteinExistence type="inferred from homology"/>
<evidence type="ECO:0000256" key="4">
    <source>
        <dbReference type="ARBA" id="ARBA00023125"/>
    </source>
</evidence>
<evidence type="ECO:0000313" key="8">
    <source>
        <dbReference type="Proteomes" id="UP001597405"/>
    </source>
</evidence>
<dbReference type="PANTHER" id="PTHR30118">
    <property type="entry name" value="HTH-TYPE TRANSCRIPTIONAL REGULATOR LEUO-RELATED"/>
    <property type="match status" value="1"/>
</dbReference>
<evidence type="ECO:0000256" key="2">
    <source>
        <dbReference type="ARBA" id="ARBA00022458"/>
    </source>
</evidence>
<comment type="caution">
    <text evidence="7">The sequence shown here is derived from an EMBL/GenBank/DDBJ whole genome shotgun (WGS) entry which is preliminary data.</text>
</comment>